<dbReference type="PANTHER" id="PTHR34796">
    <property type="entry name" value="EXPRESSED PROTEIN"/>
    <property type="match status" value="1"/>
</dbReference>
<dbReference type="EMBL" id="CP012502">
    <property type="protein sequence ID" value="AOM82752.1"/>
    <property type="molecule type" value="Genomic_DNA"/>
</dbReference>
<dbReference type="STRING" id="632773.BBEV_1389"/>
<dbReference type="InterPro" id="IPR005500">
    <property type="entry name" value="DUF309"/>
</dbReference>
<dbReference type="PATRIC" id="fig|632773.3.peg.1464"/>
<dbReference type="OrthoDB" id="165483at2"/>
<dbReference type="RefSeq" id="WP_069364804.1">
    <property type="nucleotide sequence ID" value="NZ_CP012502.1"/>
</dbReference>
<reference evidence="1 2" key="1">
    <citation type="submission" date="2015-08" db="EMBL/GenBank/DDBJ databases">
        <title>The complete genome sequence of Bacillus beveridgei MLTeJB.</title>
        <authorList>
            <person name="Hanson T.E."/>
            <person name="Mesa C."/>
            <person name="Basesman S.M."/>
            <person name="Oremland R.S."/>
        </authorList>
    </citation>
    <scope>NUCLEOTIDE SEQUENCE [LARGE SCALE GENOMIC DNA]</scope>
    <source>
        <strain evidence="1 2">MLTeJB</strain>
    </source>
</reference>
<accession>A0A1D7QUR1</accession>
<protein>
    <recommendedName>
        <fullName evidence="3">DUF309 domain-containing protein</fullName>
    </recommendedName>
</protein>
<organism evidence="1 2">
    <name type="scientific">Salisediminibacterium beveridgei</name>
    <dbReference type="NCBI Taxonomy" id="632773"/>
    <lineage>
        <taxon>Bacteria</taxon>
        <taxon>Bacillati</taxon>
        <taxon>Bacillota</taxon>
        <taxon>Bacilli</taxon>
        <taxon>Bacillales</taxon>
        <taxon>Bacillaceae</taxon>
        <taxon>Salisediminibacterium</taxon>
    </lineage>
</organism>
<evidence type="ECO:0000313" key="2">
    <source>
        <dbReference type="Proteomes" id="UP000094463"/>
    </source>
</evidence>
<dbReference type="SUPFAM" id="SSF140663">
    <property type="entry name" value="TTHA0068-like"/>
    <property type="match status" value="1"/>
</dbReference>
<evidence type="ECO:0000313" key="1">
    <source>
        <dbReference type="EMBL" id="AOM82752.1"/>
    </source>
</evidence>
<dbReference type="InterPro" id="IPR023203">
    <property type="entry name" value="TTHA0068_sf"/>
</dbReference>
<sequence length="172" mass="20928">MHHYPEPYLDFLIHFNGTRDYFECHEIMEEHWIETERDPKWLTLIQLAVAVYHERQKNRKGSNRLYRKVLEHIANSPGVLDSLGIDEKKVIYFVEERIQRNLDEQSFENFNLPLTDTRLEKACIEKCDKLQVEWLSNTIDDDLTFRHRLRDRSDVIEEREKSKRKKAKQRDR</sequence>
<gene>
    <name evidence="1" type="ORF">BBEV_1389</name>
</gene>
<dbReference type="Gene3D" id="1.10.3450.10">
    <property type="entry name" value="TTHA0068-like"/>
    <property type="match status" value="1"/>
</dbReference>
<dbReference type="AlphaFoldDB" id="A0A1D7QUR1"/>
<dbReference type="Pfam" id="PF03745">
    <property type="entry name" value="DUF309"/>
    <property type="match status" value="1"/>
</dbReference>
<dbReference type="Proteomes" id="UP000094463">
    <property type="component" value="Chromosome"/>
</dbReference>
<proteinExistence type="predicted"/>
<dbReference type="KEGG" id="bbev:BBEV_1389"/>
<dbReference type="PANTHER" id="PTHR34796:SF1">
    <property type="entry name" value="EXPRESSED PROTEIN"/>
    <property type="match status" value="1"/>
</dbReference>
<evidence type="ECO:0008006" key="3">
    <source>
        <dbReference type="Google" id="ProtNLM"/>
    </source>
</evidence>
<name>A0A1D7QUR1_9BACI</name>
<keyword evidence="2" id="KW-1185">Reference proteome</keyword>